<dbReference type="RefSeq" id="XP_073555797.1">
    <property type="nucleotide sequence ID" value="XM_073705546.1"/>
</dbReference>
<organism evidence="3 4">
    <name type="scientific">Trichoderma ghanense</name>
    <dbReference type="NCBI Taxonomy" id="65468"/>
    <lineage>
        <taxon>Eukaryota</taxon>
        <taxon>Fungi</taxon>
        <taxon>Dikarya</taxon>
        <taxon>Ascomycota</taxon>
        <taxon>Pezizomycotina</taxon>
        <taxon>Sordariomycetes</taxon>
        <taxon>Hypocreomycetidae</taxon>
        <taxon>Hypocreales</taxon>
        <taxon>Hypocreaceae</taxon>
        <taxon>Trichoderma</taxon>
    </lineage>
</organism>
<name>A0ABY2GUZ2_9HYPO</name>
<protein>
    <recommendedName>
        <fullName evidence="5">SSCRP protein</fullName>
    </recommendedName>
</protein>
<evidence type="ECO:0000256" key="2">
    <source>
        <dbReference type="SAM" id="SignalP"/>
    </source>
</evidence>
<reference evidence="3 4" key="1">
    <citation type="submission" date="2018-01" db="EMBL/GenBank/DDBJ databases">
        <title>Genome characterization of the sugarcane-associated fungus Trichoderma ghanense CCMA-1212 and their application in lignocelulose bioconversion.</title>
        <authorList>
            <person name="Steindorff A.S."/>
            <person name="Mendes T.D."/>
            <person name="Vilela E.S.D."/>
            <person name="Rodrigues D.S."/>
            <person name="Formighieri E.F."/>
            <person name="Melo I.S."/>
            <person name="Favaro L.C.L."/>
        </authorList>
    </citation>
    <scope>NUCLEOTIDE SEQUENCE [LARGE SCALE GENOMIC DNA]</scope>
    <source>
        <strain evidence="3 4">CCMA-1212</strain>
    </source>
</reference>
<dbReference type="PANTHER" id="PTHR34587">
    <property type="entry name" value="VWFA DOMAIN-CONTAINING PROTEIN"/>
    <property type="match status" value="1"/>
</dbReference>
<dbReference type="InterPro" id="IPR053216">
    <property type="entry name" value="Appressorial_penetr-assoc"/>
</dbReference>
<gene>
    <name evidence="3" type="ORF">CCMA1212_008412</name>
</gene>
<feature type="signal peptide" evidence="2">
    <location>
        <begin position="1"/>
        <end position="19"/>
    </location>
</feature>
<evidence type="ECO:0000256" key="1">
    <source>
        <dbReference type="SAM" id="MobiDB-lite"/>
    </source>
</evidence>
<accession>A0ABY2GUZ2</accession>
<evidence type="ECO:0008006" key="5">
    <source>
        <dbReference type="Google" id="ProtNLM"/>
    </source>
</evidence>
<feature type="chain" id="PRO_5047232617" description="SSCRP protein" evidence="2">
    <location>
        <begin position="20"/>
        <end position="379"/>
    </location>
</feature>
<evidence type="ECO:0000313" key="4">
    <source>
        <dbReference type="Proteomes" id="UP001642720"/>
    </source>
</evidence>
<proteinExistence type="predicted"/>
<keyword evidence="2" id="KW-0732">Signal</keyword>
<dbReference type="PANTHER" id="PTHR34587:SF2">
    <property type="entry name" value="G-PROTEIN COUPLED RECEPTORS FAMILY 1 PROFILE DOMAIN-CONTAINING PROTEIN"/>
    <property type="match status" value="1"/>
</dbReference>
<evidence type="ECO:0000313" key="3">
    <source>
        <dbReference type="EMBL" id="TFA99595.1"/>
    </source>
</evidence>
<keyword evidence="4" id="KW-1185">Reference proteome</keyword>
<sequence length="379" mass="39199">MQIKNVLAGVVGLAVLAEASNVERRSLFGRALERRQRNRGGNGGNGNNGGNNGGNGGTTLDANLIQTGSQQDGNNPGADGQSASATDNANFINFCQGKTLTNGEQVQSGSCNGIPMGNIPSTNNMVSSVFVNPQNGDNVDENTTFNIQVQMLNFAPGTFTNATSTYYAAPQDVDSNGNIIGHTHVTVQSTGDSLNPTQPLDPKLFVFFKGINDAGNGQGLLSATVTDGLPAGNYRLCSMSSAANHQPVLMPVAQRGAQDDCIRFTVVRMARTVRVATPTTLPIPTTVRTVRTVRTGGASAANALGGIAAPPVTQSGNQDRPFEVQGNTFTTKDAANQRACDIQHNQCADAVNSKAVNGVSVGDCQSQIAACVADLAASS</sequence>
<dbReference type="GeneID" id="300579996"/>
<comment type="caution">
    <text evidence="3">The sequence shown here is derived from an EMBL/GenBank/DDBJ whole genome shotgun (WGS) entry which is preliminary data.</text>
</comment>
<dbReference type="EMBL" id="PPTA01000013">
    <property type="protein sequence ID" value="TFA99595.1"/>
    <property type="molecule type" value="Genomic_DNA"/>
</dbReference>
<feature type="compositionally biased region" description="Polar residues" evidence="1">
    <location>
        <begin position="58"/>
        <end position="74"/>
    </location>
</feature>
<feature type="region of interest" description="Disordered" evidence="1">
    <location>
        <begin position="33"/>
        <end position="85"/>
    </location>
</feature>
<dbReference type="Proteomes" id="UP001642720">
    <property type="component" value="Unassembled WGS sequence"/>
</dbReference>
<feature type="compositionally biased region" description="Gly residues" evidence="1">
    <location>
        <begin position="40"/>
        <end position="57"/>
    </location>
</feature>